<dbReference type="EMBL" id="JAPDDR010000001">
    <property type="protein sequence ID" value="MCW1912066.1"/>
    <property type="molecule type" value="Genomic_DNA"/>
</dbReference>
<dbReference type="Proteomes" id="UP001165653">
    <property type="component" value="Unassembled WGS sequence"/>
</dbReference>
<evidence type="ECO:0000313" key="3">
    <source>
        <dbReference type="Proteomes" id="UP001165653"/>
    </source>
</evidence>
<feature type="domain" description="Squalene epoxidase" evidence="1">
    <location>
        <begin position="235"/>
        <end position="283"/>
    </location>
</feature>
<gene>
    <name evidence="2" type="ORF">OJ996_00665</name>
</gene>
<dbReference type="RefSeq" id="WP_264510114.1">
    <property type="nucleotide sequence ID" value="NZ_JAPDDR010000001.1"/>
</dbReference>
<dbReference type="SUPFAM" id="SSF51905">
    <property type="entry name" value="FAD/NAD(P)-binding domain"/>
    <property type="match status" value="1"/>
</dbReference>
<name>A0ABT3FWU2_9BACT</name>
<evidence type="ECO:0000313" key="2">
    <source>
        <dbReference type="EMBL" id="MCW1912066.1"/>
    </source>
</evidence>
<dbReference type="PANTHER" id="PTHR42685:SF22">
    <property type="entry name" value="CONDITIONED MEDIUM FACTOR RECEPTOR 1"/>
    <property type="match status" value="1"/>
</dbReference>
<reference evidence="2" key="1">
    <citation type="submission" date="2022-10" db="EMBL/GenBank/DDBJ databases">
        <title>Luteolibacter sp. GHJ8, whole genome shotgun sequencing project.</title>
        <authorList>
            <person name="Zhao G."/>
            <person name="Shen L."/>
        </authorList>
    </citation>
    <scope>NUCLEOTIDE SEQUENCE</scope>
    <source>
        <strain evidence="2">GHJ8</strain>
    </source>
</reference>
<organism evidence="2 3">
    <name type="scientific">Luteolibacter rhizosphaerae</name>
    <dbReference type="NCBI Taxonomy" id="2989719"/>
    <lineage>
        <taxon>Bacteria</taxon>
        <taxon>Pseudomonadati</taxon>
        <taxon>Verrucomicrobiota</taxon>
        <taxon>Verrucomicrobiia</taxon>
        <taxon>Verrucomicrobiales</taxon>
        <taxon>Verrucomicrobiaceae</taxon>
        <taxon>Luteolibacter</taxon>
    </lineage>
</organism>
<protein>
    <recommendedName>
        <fullName evidence="1">Squalene epoxidase domain-containing protein</fullName>
    </recommendedName>
</protein>
<evidence type="ECO:0000259" key="1">
    <source>
        <dbReference type="Pfam" id="PF08491"/>
    </source>
</evidence>
<dbReference type="InterPro" id="IPR050407">
    <property type="entry name" value="Geranylgeranyl_reductase"/>
</dbReference>
<keyword evidence="3" id="KW-1185">Reference proteome</keyword>
<dbReference type="Pfam" id="PF08491">
    <property type="entry name" value="SE"/>
    <property type="match status" value="1"/>
</dbReference>
<dbReference type="InterPro" id="IPR036188">
    <property type="entry name" value="FAD/NAD-bd_sf"/>
</dbReference>
<dbReference type="InterPro" id="IPR013698">
    <property type="entry name" value="Squalene_epoxidase"/>
</dbReference>
<accession>A0ABT3FWU2</accession>
<dbReference type="PANTHER" id="PTHR42685">
    <property type="entry name" value="GERANYLGERANYL DIPHOSPHATE REDUCTASE"/>
    <property type="match status" value="1"/>
</dbReference>
<sequence length="341" mass="36897">MATLKATVTIAGGGLAGLSLAAGLRLRGVPVKVHEAGSYPRHRVCGEFISGAAPATLEALGIADAFADALPRRSLIWLSEGKLVHCDDLPEPALGISRYRLDARLRERVTELGGEVIEHSRQVREPLEGLVWTAGRIPAKSRWIGLKCHFRDLAMKADLEMHLGSNGYAGLAGVEDGRVNVCGLFKVDRALRGSGSELLLSYLEQGGNDVLAKRLRGAVVDEDSFAAVAGFSLGRQPELPGLCVLGDAESMIPPFTGNGMSMAFQAAELALEPLEEWSKGFLDWDDCRAAIRSALHRRFRRRLNAAQALHPVLMYGSGRHLVKSLGRARLLPFRPLLSLVR</sequence>
<proteinExistence type="predicted"/>
<comment type="caution">
    <text evidence="2">The sequence shown here is derived from an EMBL/GenBank/DDBJ whole genome shotgun (WGS) entry which is preliminary data.</text>
</comment>
<dbReference type="Gene3D" id="3.50.50.60">
    <property type="entry name" value="FAD/NAD(P)-binding domain"/>
    <property type="match status" value="2"/>
</dbReference>